<dbReference type="RefSeq" id="WP_069958472.1">
    <property type="nucleotide sequence ID" value="NZ_MCGG01000036.1"/>
</dbReference>
<feature type="compositionally biased region" description="Polar residues" evidence="1">
    <location>
        <begin position="29"/>
        <end position="38"/>
    </location>
</feature>
<evidence type="ECO:0000256" key="2">
    <source>
        <dbReference type="SAM" id="SignalP"/>
    </source>
</evidence>
<protein>
    <recommendedName>
        <fullName evidence="3">PrcB C-terminal domain-containing protein</fullName>
    </recommendedName>
</protein>
<proteinExistence type="predicted"/>
<dbReference type="Proteomes" id="UP000095347">
    <property type="component" value="Unassembled WGS sequence"/>
</dbReference>
<dbReference type="EMBL" id="MCGG01000036">
    <property type="protein sequence ID" value="OEJ66267.1"/>
    <property type="molecule type" value="Genomic_DNA"/>
</dbReference>
<feature type="signal peptide" evidence="2">
    <location>
        <begin position="1"/>
        <end position="24"/>
    </location>
</feature>
<gene>
    <name evidence="4" type="ORF">BEN30_12830</name>
</gene>
<reference evidence="5" key="1">
    <citation type="submission" date="2016-07" db="EMBL/GenBank/DDBJ databases">
        <authorList>
            <person name="Florea S."/>
            <person name="Webb J.S."/>
            <person name="Jaromczyk J."/>
            <person name="Schardl C.L."/>
        </authorList>
    </citation>
    <scope>NUCLEOTIDE SEQUENCE [LARGE SCALE GENOMIC DNA]</scope>
    <source>
        <strain evidence="5">MV-1</strain>
    </source>
</reference>
<keyword evidence="5" id="KW-1185">Reference proteome</keyword>
<accession>A0A1E5Q6A8</accession>
<dbReference type="OrthoDB" id="7348007at2"/>
<sequence length="206" mass="22451">MKTPIAPAAFFAFLMLLFGTPAGATSTLMSTPVPQSASAHGDLPDPGAPSVHAVRDAGAWQQFQTEQRLTWAAPIDFARDMVVAVFLGTRNTTGYTVQIANIRATDAVTEVIYTEIPPQALQTVTETLTNPYVLSVIPQSALPVVFSSGHFKATQIPYGEYTRLIRQISEMSYQLDDVRRKNAMSEGRVRDLNSLITRTAPPPSVR</sequence>
<dbReference type="Pfam" id="PF14343">
    <property type="entry name" value="PrcB_C"/>
    <property type="match status" value="1"/>
</dbReference>
<keyword evidence="2" id="KW-0732">Signal</keyword>
<feature type="domain" description="PrcB C-terminal" evidence="3">
    <location>
        <begin position="81"/>
        <end position="137"/>
    </location>
</feature>
<organism evidence="4 5">
    <name type="scientific">Magnetovibrio blakemorei</name>
    <dbReference type="NCBI Taxonomy" id="28181"/>
    <lineage>
        <taxon>Bacteria</taxon>
        <taxon>Pseudomonadati</taxon>
        <taxon>Pseudomonadota</taxon>
        <taxon>Alphaproteobacteria</taxon>
        <taxon>Rhodospirillales</taxon>
        <taxon>Magnetovibrionaceae</taxon>
        <taxon>Magnetovibrio</taxon>
    </lineage>
</organism>
<evidence type="ECO:0000256" key="1">
    <source>
        <dbReference type="SAM" id="MobiDB-lite"/>
    </source>
</evidence>
<evidence type="ECO:0000313" key="5">
    <source>
        <dbReference type="Proteomes" id="UP000095347"/>
    </source>
</evidence>
<name>A0A1E5Q6A8_9PROT</name>
<dbReference type="AlphaFoldDB" id="A0A1E5Q6A8"/>
<evidence type="ECO:0000313" key="4">
    <source>
        <dbReference type="EMBL" id="OEJ66267.1"/>
    </source>
</evidence>
<feature type="region of interest" description="Disordered" evidence="1">
    <location>
        <begin position="29"/>
        <end position="51"/>
    </location>
</feature>
<comment type="caution">
    <text evidence="4">The sequence shown here is derived from an EMBL/GenBank/DDBJ whole genome shotgun (WGS) entry which is preliminary data.</text>
</comment>
<dbReference type="InterPro" id="IPR025748">
    <property type="entry name" value="PrcB_C_dom"/>
</dbReference>
<evidence type="ECO:0000259" key="3">
    <source>
        <dbReference type="Pfam" id="PF14343"/>
    </source>
</evidence>
<feature type="chain" id="PRO_5009184104" description="PrcB C-terminal domain-containing protein" evidence="2">
    <location>
        <begin position="25"/>
        <end position="206"/>
    </location>
</feature>